<name>A0A7X6K6I6_9MICC</name>
<keyword evidence="1" id="KW-0812">Transmembrane</keyword>
<dbReference type="EMBL" id="JAAZSQ010000012">
    <property type="protein sequence ID" value="NKX55385.1"/>
    <property type="molecule type" value="Genomic_DNA"/>
</dbReference>
<protein>
    <submittedName>
        <fullName evidence="2">Uncharacterized protein</fullName>
    </submittedName>
</protein>
<organism evidence="2 3">
    <name type="scientific">Arthrobacter mobilis</name>
    <dbReference type="NCBI Taxonomy" id="2724944"/>
    <lineage>
        <taxon>Bacteria</taxon>
        <taxon>Bacillati</taxon>
        <taxon>Actinomycetota</taxon>
        <taxon>Actinomycetes</taxon>
        <taxon>Micrococcales</taxon>
        <taxon>Micrococcaceae</taxon>
        <taxon>Arthrobacter</taxon>
    </lineage>
</organism>
<reference evidence="2 3" key="1">
    <citation type="submission" date="2020-04" db="EMBL/GenBank/DDBJ databases">
        <title>Arthrobacter sp. nov.</title>
        <authorList>
            <person name="Liu S."/>
        </authorList>
    </citation>
    <scope>NUCLEOTIDE SEQUENCE [LARGE SCALE GENOMIC DNA]</scope>
    <source>
        <strain evidence="2 3">E918</strain>
    </source>
</reference>
<keyword evidence="1" id="KW-0472">Membrane</keyword>
<evidence type="ECO:0000256" key="1">
    <source>
        <dbReference type="SAM" id="Phobius"/>
    </source>
</evidence>
<comment type="caution">
    <text evidence="2">The sequence shown here is derived from an EMBL/GenBank/DDBJ whole genome shotgun (WGS) entry which is preliminary data.</text>
</comment>
<feature type="transmembrane region" description="Helical" evidence="1">
    <location>
        <begin position="54"/>
        <end position="76"/>
    </location>
</feature>
<dbReference type="RefSeq" id="WP_168486868.1">
    <property type="nucleotide sequence ID" value="NZ_JAAZSQ010000012.1"/>
</dbReference>
<dbReference type="Proteomes" id="UP000544090">
    <property type="component" value="Unassembled WGS sequence"/>
</dbReference>
<keyword evidence="3" id="KW-1185">Reference proteome</keyword>
<feature type="transmembrane region" description="Helical" evidence="1">
    <location>
        <begin position="96"/>
        <end position="120"/>
    </location>
</feature>
<feature type="transmembrane region" description="Helical" evidence="1">
    <location>
        <begin position="26"/>
        <end position="42"/>
    </location>
</feature>
<sequence>MAALFGLLLLTPGAIPALTDQEDSATALFLFIPALLVALNARSQENFITAGVLLTLRLIAIGLSLLLVLAGALVVLTPQPAEGQDTTGFEPVITTYWWIAIILSTGAAIILLSGYLNLVVGKREFHGKLG</sequence>
<keyword evidence="1" id="KW-1133">Transmembrane helix</keyword>
<proteinExistence type="predicted"/>
<accession>A0A7X6K6I6</accession>
<dbReference type="AlphaFoldDB" id="A0A7X6K6I6"/>
<evidence type="ECO:0000313" key="3">
    <source>
        <dbReference type="Proteomes" id="UP000544090"/>
    </source>
</evidence>
<gene>
    <name evidence="2" type="ORF">HGG74_12720</name>
</gene>
<evidence type="ECO:0000313" key="2">
    <source>
        <dbReference type="EMBL" id="NKX55385.1"/>
    </source>
</evidence>